<keyword evidence="6" id="KW-1017">Isopeptide bond</keyword>
<dbReference type="InterPro" id="IPR019956">
    <property type="entry name" value="Ubiquitin_dom"/>
</dbReference>
<dbReference type="InterPro" id="IPR001975">
    <property type="entry name" value="Ribosomal_eL40_dom"/>
</dbReference>
<reference evidence="11 12" key="1">
    <citation type="journal article" date="2024" name="Nat. Commun.">
        <title>Phylogenomics reveals the evolutionary origins of lichenization in chlorophyte algae.</title>
        <authorList>
            <person name="Puginier C."/>
            <person name="Libourel C."/>
            <person name="Otte J."/>
            <person name="Skaloud P."/>
            <person name="Haon M."/>
            <person name="Grisel S."/>
            <person name="Petersen M."/>
            <person name="Berrin J.G."/>
            <person name="Delaux P.M."/>
            <person name="Dal Grande F."/>
            <person name="Keller J."/>
        </authorList>
    </citation>
    <scope>NUCLEOTIDE SEQUENCE [LARGE SCALE GENOMIC DNA]</scope>
    <source>
        <strain evidence="11 12">SAG 216-7</strain>
    </source>
</reference>
<evidence type="ECO:0000259" key="10">
    <source>
        <dbReference type="PROSITE" id="PS50053"/>
    </source>
</evidence>
<dbReference type="SMART" id="SM00213">
    <property type="entry name" value="UBQ"/>
    <property type="match status" value="1"/>
</dbReference>
<dbReference type="SUPFAM" id="SSF54236">
    <property type="entry name" value="Ubiquitin-like"/>
    <property type="match status" value="1"/>
</dbReference>
<evidence type="ECO:0000256" key="6">
    <source>
        <dbReference type="ARBA" id="ARBA00022499"/>
    </source>
</evidence>
<evidence type="ECO:0000313" key="11">
    <source>
        <dbReference type="EMBL" id="KAK9915941.1"/>
    </source>
</evidence>
<dbReference type="SMART" id="SM01377">
    <property type="entry name" value="Ribosomal_L40e"/>
    <property type="match status" value="1"/>
</dbReference>
<keyword evidence="12" id="KW-1185">Reference proteome</keyword>
<evidence type="ECO:0000256" key="7">
    <source>
        <dbReference type="ARBA" id="ARBA00022980"/>
    </source>
</evidence>
<organism evidence="11 12">
    <name type="scientific">Coccomyxa subellipsoidea</name>
    <dbReference type="NCBI Taxonomy" id="248742"/>
    <lineage>
        <taxon>Eukaryota</taxon>
        <taxon>Viridiplantae</taxon>
        <taxon>Chlorophyta</taxon>
        <taxon>core chlorophytes</taxon>
        <taxon>Trebouxiophyceae</taxon>
        <taxon>Trebouxiophyceae incertae sedis</taxon>
        <taxon>Coccomyxaceae</taxon>
        <taxon>Coccomyxa</taxon>
    </lineage>
</organism>
<dbReference type="PRINTS" id="PR00348">
    <property type="entry name" value="UBIQUITIN"/>
</dbReference>
<keyword evidence="5" id="KW-0963">Cytoplasm</keyword>
<keyword evidence="9" id="KW-0687">Ribonucleoprotein</keyword>
<dbReference type="PROSITE" id="PS50053">
    <property type="entry name" value="UBIQUITIN_2"/>
    <property type="match status" value="1"/>
</dbReference>
<comment type="caution">
    <text evidence="11">The sequence shown here is derived from an EMBL/GenBank/DDBJ whole genome shotgun (WGS) entry which is preliminary data.</text>
</comment>
<sequence length="124" mass="14188">MQVFIKGVTALEVDLSDTVESVKAQIAGKEGIPAEVQRLIYAGRQLEDEQTLSHYSVERDSTLHLVMRLRGGIIEPSLQILARKYNQDKMICRKCYARLHPRAVNCRKKKCGHTNQLRVKKKIK</sequence>
<name>A0ABR2YWB1_9CHLO</name>
<evidence type="ECO:0000256" key="8">
    <source>
        <dbReference type="ARBA" id="ARBA00023242"/>
    </source>
</evidence>
<comment type="subcellular location">
    <subcellularLocation>
        <location evidence="2">Cytoplasm</location>
    </subcellularLocation>
    <subcellularLocation>
        <location evidence="1">Nucleus</location>
    </subcellularLocation>
</comment>
<dbReference type="EMBL" id="JALJOT010000004">
    <property type="protein sequence ID" value="KAK9915941.1"/>
    <property type="molecule type" value="Genomic_DNA"/>
</dbReference>
<dbReference type="Pfam" id="PF00240">
    <property type="entry name" value="ubiquitin"/>
    <property type="match status" value="1"/>
</dbReference>
<evidence type="ECO:0000256" key="5">
    <source>
        <dbReference type="ARBA" id="ARBA00022490"/>
    </source>
</evidence>
<dbReference type="PANTHER" id="PTHR10666">
    <property type="entry name" value="UBIQUITIN"/>
    <property type="match status" value="1"/>
</dbReference>
<comment type="similarity">
    <text evidence="3">In the N-terminal section; belongs to the ubiquitin family.</text>
</comment>
<evidence type="ECO:0000313" key="12">
    <source>
        <dbReference type="Proteomes" id="UP001491310"/>
    </source>
</evidence>
<dbReference type="Gene3D" id="3.10.20.90">
    <property type="entry name" value="Phosphatidylinositol 3-kinase Catalytic Subunit, Chain A, domain 1"/>
    <property type="match status" value="1"/>
</dbReference>
<dbReference type="Gene3D" id="4.10.1060.50">
    <property type="match status" value="1"/>
</dbReference>
<dbReference type="InterPro" id="IPR038587">
    <property type="entry name" value="Ribosomal_eL40_sf"/>
</dbReference>
<gene>
    <name evidence="11" type="ORF">WJX75_006248</name>
</gene>
<keyword evidence="8" id="KW-0539">Nucleus</keyword>
<evidence type="ECO:0000256" key="1">
    <source>
        <dbReference type="ARBA" id="ARBA00004123"/>
    </source>
</evidence>
<dbReference type="InterPro" id="IPR050158">
    <property type="entry name" value="Ubiquitin_ubiquitin-like"/>
</dbReference>
<feature type="domain" description="Ubiquitin-like" evidence="10">
    <location>
        <begin position="1"/>
        <end position="72"/>
    </location>
</feature>
<keyword evidence="7" id="KW-0689">Ribosomal protein</keyword>
<dbReference type="InterPro" id="IPR000626">
    <property type="entry name" value="Ubiquitin-like_dom"/>
</dbReference>
<protein>
    <recommendedName>
        <fullName evidence="10">Ubiquitin-like domain-containing protein</fullName>
    </recommendedName>
</protein>
<comment type="similarity">
    <text evidence="4">In the C-terminal section; belongs to the eukaryotic ribosomal protein eL40 family.</text>
</comment>
<evidence type="ECO:0000256" key="9">
    <source>
        <dbReference type="ARBA" id="ARBA00023274"/>
    </source>
</evidence>
<proteinExistence type="inferred from homology"/>
<accession>A0ABR2YWB1</accession>
<dbReference type="Pfam" id="PF01020">
    <property type="entry name" value="Ribosomal_L40e"/>
    <property type="match status" value="1"/>
</dbReference>
<evidence type="ECO:0000256" key="4">
    <source>
        <dbReference type="ARBA" id="ARBA00010570"/>
    </source>
</evidence>
<dbReference type="Proteomes" id="UP001491310">
    <property type="component" value="Unassembled WGS sequence"/>
</dbReference>
<evidence type="ECO:0000256" key="3">
    <source>
        <dbReference type="ARBA" id="ARBA00008373"/>
    </source>
</evidence>
<dbReference type="InterPro" id="IPR029071">
    <property type="entry name" value="Ubiquitin-like_domsf"/>
</dbReference>
<evidence type="ECO:0000256" key="2">
    <source>
        <dbReference type="ARBA" id="ARBA00004496"/>
    </source>
</evidence>